<dbReference type="Pfam" id="PF10157">
    <property type="entry name" value="BORCS6"/>
    <property type="match status" value="1"/>
</dbReference>
<dbReference type="GO" id="GO:0099078">
    <property type="term" value="C:BORC complex"/>
    <property type="evidence" value="ECO:0007669"/>
    <property type="project" value="TreeGrafter"/>
</dbReference>
<accession>A0A5K3EJJ8</accession>
<sequence length="120" mass="13074">MAEASESSRLSRSQSTAANIESLNEIETCAKNLDAEATLLLETLQSGLHRISSSTVNSVSQYSSLVSSTCDELDASIKSMYVMMARCEELVKVMSKVPKLQESLVAIKKMLAHFESSLSH</sequence>
<evidence type="ECO:0000313" key="2">
    <source>
        <dbReference type="WBParaSite" id="MCU_001063-RA"/>
    </source>
</evidence>
<protein>
    <submittedName>
        <fullName evidence="2">BORCS6 domain-containing protein</fullName>
    </submittedName>
</protein>
<evidence type="ECO:0000259" key="1">
    <source>
        <dbReference type="Pfam" id="PF10157"/>
    </source>
</evidence>
<dbReference type="InterPro" id="IPR046465">
    <property type="entry name" value="BORCS6_C"/>
</dbReference>
<dbReference type="PANTHER" id="PTHR13440:SF7">
    <property type="entry name" value="BLOC-1 RELATED COMPLEX SUBUNIT 6"/>
    <property type="match status" value="1"/>
</dbReference>
<organism evidence="2">
    <name type="scientific">Mesocestoides corti</name>
    <name type="common">Flatworm</name>
    <dbReference type="NCBI Taxonomy" id="53468"/>
    <lineage>
        <taxon>Eukaryota</taxon>
        <taxon>Metazoa</taxon>
        <taxon>Spiralia</taxon>
        <taxon>Lophotrochozoa</taxon>
        <taxon>Platyhelminthes</taxon>
        <taxon>Cestoda</taxon>
        <taxon>Eucestoda</taxon>
        <taxon>Cyclophyllidea</taxon>
        <taxon>Mesocestoididae</taxon>
        <taxon>Mesocestoides</taxon>
    </lineage>
</organism>
<dbReference type="AlphaFoldDB" id="A0A5K3EJJ8"/>
<name>A0A5K3EJJ8_MESCO</name>
<proteinExistence type="predicted"/>
<dbReference type="InterPro" id="IPR019314">
    <property type="entry name" value="BORCS6"/>
</dbReference>
<dbReference type="GO" id="GO:0032418">
    <property type="term" value="P:lysosome localization"/>
    <property type="evidence" value="ECO:0007669"/>
    <property type="project" value="TreeGrafter"/>
</dbReference>
<dbReference type="PANTHER" id="PTHR13440">
    <property type="entry name" value="BLOC-1 RELATED COMPLEX SUBUNIT 6"/>
    <property type="match status" value="1"/>
</dbReference>
<dbReference type="WBParaSite" id="MCU_001063-RA">
    <property type="protein sequence ID" value="MCU_001063-RA"/>
    <property type="gene ID" value="MCU_001063"/>
</dbReference>
<feature type="domain" description="BLOC-1-related complex subunit 6 C-terminal helix" evidence="1">
    <location>
        <begin position="17"/>
        <end position="115"/>
    </location>
</feature>
<reference evidence="2" key="1">
    <citation type="submission" date="2019-11" db="UniProtKB">
        <authorList>
            <consortium name="WormBaseParasite"/>
        </authorList>
    </citation>
    <scope>IDENTIFICATION</scope>
</reference>